<evidence type="ECO:0000256" key="1">
    <source>
        <dbReference type="SAM" id="Coils"/>
    </source>
</evidence>
<feature type="coiled-coil region" evidence="1">
    <location>
        <begin position="154"/>
        <end position="181"/>
    </location>
</feature>
<keyword evidence="1" id="KW-0175">Coiled coil</keyword>
<accession>A0A1R2B330</accession>
<evidence type="ECO:0000313" key="2">
    <source>
        <dbReference type="EMBL" id="OMJ71191.1"/>
    </source>
</evidence>
<dbReference type="EMBL" id="MPUH01001014">
    <property type="protein sequence ID" value="OMJ71191.1"/>
    <property type="molecule type" value="Genomic_DNA"/>
</dbReference>
<sequence length="478" mass="54604">MSRSIPMSSSQTSYILSPQSMQQSIENFLYLLQEQKKEENLLNKQIEELESQISNVKRSKSPLRSTNDLHREYFVYLKQVEASFSQINALQGENKILKAKIEDLRLENSKYKRIIGGLKQDINESTTMARSKSQSKIKNMALDTENKLKISHQLNKSTSEHSNLTDKISQLSSEIVQTKNNNILANKQHSELILQHINRPLTGLKSYTPLSKVLKNKLHNISKLKQNISNYCSKITNIKKLLKPIVKASGINDYLAISDEFTASYLQQKDMSLHLLKLNADIDYLKFSNKALTIAVSQMKKESVNENLITLSMKISKEANFAKRNCDILIKKDEILNKELEKSENFVDKIIEKFGWSVGKGRDEVGVRNNLEEKLEVIEQIVGEMINKTNISRESSGLADNAHVEERKNQIGLKSIKNYLETSEILEQNEPDDTSPKAISIFRFRAKKQLEKISIIRKSIQDQAVRSITPNPGLKKLL</sequence>
<proteinExistence type="predicted"/>
<keyword evidence="3" id="KW-1185">Reference proteome</keyword>
<protein>
    <submittedName>
        <fullName evidence="2">Uncharacterized protein</fullName>
    </submittedName>
</protein>
<dbReference type="AlphaFoldDB" id="A0A1R2B330"/>
<organism evidence="2 3">
    <name type="scientific">Stentor coeruleus</name>
    <dbReference type="NCBI Taxonomy" id="5963"/>
    <lineage>
        <taxon>Eukaryota</taxon>
        <taxon>Sar</taxon>
        <taxon>Alveolata</taxon>
        <taxon>Ciliophora</taxon>
        <taxon>Postciliodesmatophora</taxon>
        <taxon>Heterotrichea</taxon>
        <taxon>Heterotrichida</taxon>
        <taxon>Stentoridae</taxon>
        <taxon>Stentor</taxon>
    </lineage>
</organism>
<dbReference type="Proteomes" id="UP000187209">
    <property type="component" value="Unassembled WGS sequence"/>
</dbReference>
<name>A0A1R2B330_9CILI</name>
<feature type="coiled-coil region" evidence="1">
    <location>
        <begin position="32"/>
        <end position="59"/>
    </location>
</feature>
<feature type="coiled-coil region" evidence="1">
    <location>
        <begin position="87"/>
        <end position="121"/>
    </location>
</feature>
<gene>
    <name evidence="2" type="ORF">SteCoe_30656</name>
</gene>
<reference evidence="2 3" key="1">
    <citation type="submission" date="2016-11" db="EMBL/GenBank/DDBJ databases">
        <title>The macronuclear genome of Stentor coeruleus: a giant cell with tiny introns.</title>
        <authorList>
            <person name="Slabodnick M."/>
            <person name="Ruby J.G."/>
            <person name="Reiff S.B."/>
            <person name="Swart E.C."/>
            <person name="Gosai S."/>
            <person name="Prabakaran S."/>
            <person name="Witkowska E."/>
            <person name="Larue G.E."/>
            <person name="Fisher S."/>
            <person name="Freeman R.M."/>
            <person name="Gunawardena J."/>
            <person name="Chu W."/>
            <person name="Stover N.A."/>
            <person name="Gregory B.D."/>
            <person name="Nowacki M."/>
            <person name="Derisi J."/>
            <person name="Roy S.W."/>
            <person name="Marshall W.F."/>
            <person name="Sood P."/>
        </authorList>
    </citation>
    <scope>NUCLEOTIDE SEQUENCE [LARGE SCALE GENOMIC DNA]</scope>
    <source>
        <strain evidence="2">WM001</strain>
    </source>
</reference>
<evidence type="ECO:0000313" key="3">
    <source>
        <dbReference type="Proteomes" id="UP000187209"/>
    </source>
</evidence>
<comment type="caution">
    <text evidence="2">The sequence shown here is derived from an EMBL/GenBank/DDBJ whole genome shotgun (WGS) entry which is preliminary data.</text>
</comment>